<evidence type="ECO:0000256" key="1">
    <source>
        <dbReference type="SAM" id="MobiDB-lite"/>
    </source>
</evidence>
<dbReference type="Proteomes" id="UP000770661">
    <property type="component" value="Unassembled WGS sequence"/>
</dbReference>
<comment type="caution">
    <text evidence="2">The sequence shown here is derived from an EMBL/GenBank/DDBJ whole genome shotgun (WGS) entry which is preliminary data.</text>
</comment>
<keyword evidence="3" id="KW-1185">Reference proteome</keyword>
<protein>
    <submittedName>
        <fullName evidence="2">Uncharacterized protein</fullName>
    </submittedName>
</protein>
<dbReference type="AlphaFoldDB" id="A0A8J5CGD6"/>
<evidence type="ECO:0000313" key="2">
    <source>
        <dbReference type="EMBL" id="KAG0710074.1"/>
    </source>
</evidence>
<evidence type="ECO:0000313" key="3">
    <source>
        <dbReference type="Proteomes" id="UP000770661"/>
    </source>
</evidence>
<reference evidence="2" key="1">
    <citation type="submission" date="2020-07" db="EMBL/GenBank/DDBJ databases">
        <title>The High-quality genome of the commercially important snow crab, Chionoecetes opilio.</title>
        <authorList>
            <person name="Jeong J.-H."/>
            <person name="Ryu S."/>
        </authorList>
    </citation>
    <scope>NUCLEOTIDE SEQUENCE</scope>
    <source>
        <strain evidence="2">MADBK_172401_WGS</strain>
        <tissue evidence="2">Digestive gland</tissue>
    </source>
</reference>
<feature type="region of interest" description="Disordered" evidence="1">
    <location>
        <begin position="86"/>
        <end position="106"/>
    </location>
</feature>
<dbReference type="OrthoDB" id="6434442at2759"/>
<accession>A0A8J5CGD6</accession>
<dbReference type="EMBL" id="JACEEZ010024552">
    <property type="protein sequence ID" value="KAG0710074.1"/>
    <property type="molecule type" value="Genomic_DNA"/>
</dbReference>
<gene>
    <name evidence="2" type="ORF">GWK47_023549</name>
</gene>
<name>A0A8J5CGD6_CHIOP</name>
<sequence length="118" mass="12234">MPLLRPKGHFWRLCPALTPQGGARPPTHHSNFHPYLRAVIVGGVEMAASLPVVISCSGPLAPTCPLHSSGGHWGASVCGGSPTVGGPRHIPTSAPGYTHGSHPRCRGSMRLLGKPSPV</sequence>
<organism evidence="2 3">
    <name type="scientific">Chionoecetes opilio</name>
    <name type="common">Atlantic snow crab</name>
    <name type="synonym">Cancer opilio</name>
    <dbReference type="NCBI Taxonomy" id="41210"/>
    <lineage>
        <taxon>Eukaryota</taxon>
        <taxon>Metazoa</taxon>
        <taxon>Ecdysozoa</taxon>
        <taxon>Arthropoda</taxon>
        <taxon>Crustacea</taxon>
        <taxon>Multicrustacea</taxon>
        <taxon>Malacostraca</taxon>
        <taxon>Eumalacostraca</taxon>
        <taxon>Eucarida</taxon>
        <taxon>Decapoda</taxon>
        <taxon>Pleocyemata</taxon>
        <taxon>Brachyura</taxon>
        <taxon>Eubrachyura</taxon>
        <taxon>Majoidea</taxon>
        <taxon>Majidae</taxon>
        <taxon>Chionoecetes</taxon>
    </lineage>
</organism>
<proteinExistence type="predicted"/>